<keyword evidence="17" id="KW-1185">Reference proteome</keyword>
<dbReference type="CDD" id="cd01166">
    <property type="entry name" value="KdgK"/>
    <property type="match status" value="1"/>
</dbReference>
<evidence type="ECO:0000259" key="15">
    <source>
        <dbReference type="Pfam" id="PF00294"/>
    </source>
</evidence>
<evidence type="ECO:0000256" key="12">
    <source>
        <dbReference type="ARBA" id="ARBA00067931"/>
    </source>
</evidence>
<dbReference type="InterPro" id="IPR029056">
    <property type="entry name" value="Ribokinase-like"/>
</dbReference>
<dbReference type="GO" id="GO:0042840">
    <property type="term" value="P:D-glucuronate catabolic process"/>
    <property type="evidence" value="ECO:0007669"/>
    <property type="project" value="TreeGrafter"/>
</dbReference>
<sequence>MAGTPGPGPRIVAIGECMLELQGQPFGTLQQGYGGDTLNTAVYLARCGARHGLRVDYATALGDDGLSTGLLQRWQAEGIATGLVRRLPGKLPGLYLIEVDAHGERRFHYWREQAAARAYFDTAEGDTPLEQQANSIDALYLSGISLAILPPAGRARLAALAQRLRARGAAVVFDNNYRPRLWADAATAQAAFSTFTALASTVLATLDDEQLLWGDPATPEGAANALARTLALPCGEVVVKRGAAPTLVRLQGQAPVEVPTVTVPKVVDTTAAGDSFAGAYLATRLAGGSATAAAAAGNQLASIVVQHRGAVIPPEAMPR</sequence>
<protein>
    <recommendedName>
        <fullName evidence="12">2-dehydro-3-deoxygluconokinase</fullName>
        <ecNumber evidence="11">2.7.1.45</ecNumber>
    </recommendedName>
    <alternativeName>
        <fullName evidence="13">2-keto-3-deoxygluconokinase</fullName>
    </alternativeName>
    <alternativeName>
        <fullName evidence="14">3-deoxy-2-oxo-D-gluconate kinase</fullName>
    </alternativeName>
    <alternativeName>
        <fullName evidence="8">KDG kinase</fullName>
    </alternativeName>
</protein>
<dbReference type="PANTHER" id="PTHR43085">
    <property type="entry name" value="HEXOKINASE FAMILY MEMBER"/>
    <property type="match status" value="1"/>
</dbReference>
<evidence type="ECO:0000256" key="1">
    <source>
        <dbReference type="ARBA" id="ARBA00010688"/>
    </source>
</evidence>
<evidence type="ECO:0000256" key="13">
    <source>
        <dbReference type="ARBA" id="ARBA00075711"/>
    </source>
</evidence>
<keyword evidence="3" id="KW-0547">Nucleotide-binding</keyword>
<dbReference type="SUPFAM" id="SSF53613">
    <property type="entry name" value="Ribokinase-like"/>
    <property type="match status" value="1"/>
</dbReference>
<evidence type="ECO:0000256" key="11">
    <source>
        <dbReference type="ARBA" id="ARBA00066369"/>
    </source>
</evidence>
<dbReference type="InterPro" id="IPR002173">
    <property type="entry name" value="Carboh/pur_kinase_PfkB_CS"/>
</dbReference>
<name>A0A437RL09_9BURK</name>
<evidence type="ECO:0000256" key="10">
    <source>
        <dbReference type="ARBA" id="ARBA00054997"/>
    </source>
</evidence>
<reference evidence="16 17" key="1">
    <citation type="submission" date="2019-01" db="EMBL/GenBank/DDBJ databases">
        <authorList>
            <person name="Chen W.-M."/>
        </authorList>
    </citation>
    <scope>NUCLEOTIDE SEQUENCE [LARGE SCALE GENOMIC DNA]</scope>
    <source>
        <strain evidence="16 17">KYPY4</strain>
    </source>
</reference>
<comment type="catalytic activity">
    <reaction evidence="9">
        <text>2-dehydro-3-deoxy-D-gluconate + ATP = 2-dehydro-3-deoxy-6-phospho-D-gluconate + ADP + H(+)</text>
        <dbReference type="Rhea" id="RHEA:14797"/>
        <dbReference type="ChEBI" id="CHEBI:15378"/>
        <dbReference type="ChEBI" id="CHEBI:30616"/>
        <dbReference type="ChEBI" id="CHEBI:57569"/>
        <dbReference type="ChEBI" id="CHEBI:57990"/>
        <dbReference type="ChEBI" id="CHEBI:456216"/>
        <dbReference type="EC" id="2.7.1.45"/>
    </reaction>
</comment>
<evidence type="ECO:0000256" key="5">
    <source>
        <dbReference type="ARBA" id="ARBA00022840"/>
    </source>
</evidence>
<evidence type="ECO:0000256" key="2">
    <source>
        <dbReference type="ARBA" id="ARBA00022679"/>
    </source>
</evidence>
<dbReference type="GO" id="GO:0008673">
    <property type="term" value="F:2-dehydro-3-deoxygluconokinase activity"/>
    <property type="evidence" value="ECO:0007669"/>
    <property type="project" value="UniProtKB-EC"/>
</dbReference>
<dbReference type="FunFam" id="3.40.1190.20:FF:000011">
    <property type="entry name" value="2-dehydro-3-deoxygluconokinase, putative"/>
    <property type="match status" value="1"/>
</dbReference>
<evidence type="ECO:0000313" key="17">
    <source>
        <dbReference type="Proteomes" id="UP000285575"/>
    </source>
</evidence>
<evidence type="ECO:0000256" key="9">
    <source>
        <dbReference type="ARBA" id="ARBA00050729"/>
    </source>
</evidence>
<proteinExistence type="inferred from homology"/>
<evidence type="ECO:0000256" key="3">
    <source>
        <dbReference type="ARBA" id="ARBA00022741"/>
    </source>
</evidence>
<evidence type="ECO:0000256" key="4">
    <source>
        <dbReference type="ARBA" id="ARBA00022777"/>
    </source>
</evidence>
<comment type="similarity">
    <text evidence="1">Belongs to the carbohydrate kinase PfkB family.</text>
</comment>
<dbReference type="Proteomes" id="UP000285575">
    <property type="component" value="Unassembled WGS sequence"/>
</dbReference>
<comment type="function">
    <text evidence="10">Catalyzes the phosphorylation of 2-keto-3-deoxygluconate (KDG) to produce 2-keto-3-deoxy-6-phosphogluconate (KDPG).</text>
</comment>
<dbReference type="AlphaFoldDB" id="A0A437RL09"/>
<dbReference type="GO" id="GO:0005524">
    <property type="term" value="F:ATP binding"/>
    <property type="evidence" value="ECO:0007669"/>
    <property type="project" value="UniProtKB-KW"/>
</dbReference>
<dbReference type="GO" id="GO:0005829">
    <property type="term" value="C:cytosol"/>
    <property type="evidence" value="ECO:0007669"/>
    <property type="project" value="TreeGrafter"/>
</dbReference>
<dbReference type="PANTHER" id="PTHR43085:SF15">
    <property type="entry name" value="2-DEHYDRO-3-DEOXYGLUCONOKINASE"/>
    <property type="match status" value="1"/>
</dbReference>
<dbReference type="EMBL" id="SACR01000002">
    <property type="protein sequence ID" value="RVU47480.1"/>
    <property type="molecule type" value="Genomic_DNA"/>
</dbReference>
<dbReference type="Gene3D" id="3.40.1190.20">
    <property type="match status" value="1"/>
</dbReference>
<dbReference type="EC" id="2.7.1.45" evidence="11"/>
<keyword evidence="6" id="KW-0119">Carbohydrate metabolism</keyword>
<evidence type="ECO:0000313" key="16">
    <source>
        <dbReference type="EMBL" id="RVU47480.1"/>
    </source>
</evidence>
<evidence type="ECO:0000256" key="14">
    <source>
        <dbReference type="ARBA" id="ARBA00080545"/>
    </source>
</evidence>
<feature type="domain" description="Carbohydrate kinase PfkB" evidence="15">
    <location>
        <begin position="10"/>
        <end position="314"/>
    </location>
</feature>
<dbReference type="InterPro" id="IPR011611">
    <property type="entry name" value="PfkB_dom"/>
</dbReference>
<dbReference type="InterPro" id="IPR050306">
    <property type="entry name" value="PfkB_Carbo_kinase"/>
</dbReference>
<organism evidence="16 17">
    <name type="scientific">Rubrivivax rivuli</name>
    <dbReference type="NCBI Taxonomy" id="1862385"/>
    <lineage>
        <taxon>Bacteria</taxon>
        <taxon>Pseudomonadati</taxon>
        <taxon>Pseudomonadota</taxon>
        <taxon>Betaproteobacteria</taxon>
        <taxon>Burkholderiales</taxon>
        <taxon>Sphaerotilaceae</taxon>
        <taxon>Rubrivivax</taxon>
    </lineage>
</organism>
<dbReference type="Pfam" id="PF00294">
    <property type="entry name" value="PfkB"/>
    <property type="match status" value="1"/>
</dbReference>
<dbReference type="GO" id="GO:0019698">
    <property type="term" value="P:D-galacturonate catabolic process"/>
    <property type="evidence" value="ECO:0007669"/>
    <property type="project" value="TreeGrafter"/>
</dbReference>
<comment type="caution">
    <text evidence="16">The sequence shown here is derived from an EMBL/GenBank/DDBJ whole genome shotgun (WGS) entry which is preliminary data.</text>
</comment>
<comment type="pathway">
    <text evidence="7">Carbohydrate acid metabolism; 2-dehydro-3-deoxy-D-gluconate degradation; D-glyceraldehyde 3-phosphate and pyruvate from 2-dehydro-3-deoxy-D-gluconate: step 1/2.</text>
</comment>
<accession>A0A437RL09</accession>
<dbReference type="GO" id="GO:0006974">
    <property type="term" value="P:DNA damage response"/>
    <property type="evidence" value="ECO:0007669"/>
    <property type="project" value="TreeGrafter"/>
</dbReference>
<keyword evidence="4 16" id="KW-0418">Kinase</keyword>
<evidence type="ECO:0000256" key="8">
    <source>
        <dbReference type="ARBA" id="ARBA00044254"/>
    </source>
</evidence>
<dbReference type="OrthoDB" id="9795789at2"/>
<dbReference type="RefSeq" id="WP_128227943.1">
    <property type="nucleotide sequence ID" value="NZ_SACR01000002.1"/>
</dbReference>
<keyword evidence="2" id="KW-0808">Transferase</keyword>
<evidence type="ECO:0000256" key="6">
    <source>
        <dbReference type="ARBA" id="ARBA00023277"/>
    </source>
</evidence>
<gene>
    <name evidence="16" type="ORF">EOE66_06990</name>
</gene>
<evidence type="ECO:0000256" key="7">
    <source>
        <dbReference type="ARBA" id="ARBA00043951"/>
    </source>
</evidence>
<keyword evidence="5" id="KW-0067">ATP-binding</keyword>
<dbReference type="PROSITE" id="PS00584">
    <property type="entry name" value="PFKB_KINASES_2"/>
    <property type="match status" value="1"/>
</dbReference>